<keyword evidence="2" id="KW-1185">Reference proteome</keyword>
<accession>A0A840Q5J0</accession>
<evidence type="ECO:0000313" key="2">
    <source>
        <dbReference type="Proteomes" id="UP000584374"/>
    </source>
</evidence>
<dbReference type="AlphaFoldDB" id="A0A840Q5J0"/>
<evidence type="ECO:0000313" key="1">
    <source>
        <dbReference type="EMBL" id="MBB5154961.1"/>
    </source>
</evidence>
<name>A0A840Q5J0_9PSEU</name>
<comment type="caution">
    <text evidence="1">The sequence shown here is derived from an EMBL/GenBank/DDBJ whole genome shotgun (WGS) entry which is preliminary data.</text>
</comment>
<reference evidence="1 2" key="1">
    <citation type="submission" date="2020-08" db="EMBL/GenBank/DDBJ databases">
        <title>Sequencing the genomes of 1000 actinobacteria strains.</title>
        <authorList>
            <person name="Klenk H.-P."/>
        </authorList>
    </citation>
    <scope>NUCLEOTIDE SEQUENCE [LARGE SCALE GENOMIC DNA]</scope>
    <source>
        <strain evidence="1 2">DSM 45584</strain>
    </source>
</reference>
<proteinExistence type="predicted"/>
<sequence>MAELFTAATLAALAGRAVSEETAAAIHTWVLAAIIAEIGDLPEPVPPGVAAVALELGEAAVPTPGGAASTTIGPYSATYADTGSSGLALSREQRTRLRRAVGKGKAFSVGTATQSVVDGE</sequence>
<protein>
    <submittedName>
        <fullName evidence="1">Uncharacterized protein</fullName>
    </submittedName>
</protein>
<dbReference type="RefSeq" id="WP_184726389.1">
    <property type="nucleotide sequence ID" value="NZ_JACHIW010000001.1"/>
</dbReference>
<dbReference type="Proteomes" id="UP000584374">
    <property type="component" value="Unassembled WGS sequence"/>
</dbReference>
<organism evidence="1 2">
    <name type="scientific">Saccharopolyspora phatthalungensis</name>
    <dbReference type="NCBI Taxonomy" id="664693"/>
    <lineage>
        <taxon>Bacteria</taxon>
        <taxon>Bacillati</taxon>
        <taxon>Actinomycetota</taxon>
        <taxon>Actinomycetes</taxon>
        <taxon>Pseudonocardiales</taxon>
        <taxon>Pseudonocardiaceae</taxon>
        <taxon>Saccharopolyspora</taxon>
    </lineage>
</organism>
<dbReference type="EMBL" id="JACHIW010000001">
    <property type="protein sequence ID" value="MBB5154961.1"/>
    <property type="molecule type" value="Genomic_DNA"/>
</dbReference>
<gene>
    <name evidence="1" type="ORF">BJ970_002495</name>
</gene>